<keyword evidence="2 6" id="KW-0963">Cytoplasm</keyword>
<dbReference type="EC" id="2.3.1.181" evidence="6 7"/>
<sequence>MPPITISNTMNINNVIIQDLHIVPYMQTYQAMHDFTQNRHEQTVDEIWLVEHQPVFTQGKVGKAEHLLNHTDIPVIQTDRGGQITYHAPGQQIMYILIDLRRRHIGIRDIVSFLENSVIQTLAHYGIIAYTKADAPGVYIDHKKICSLGLHINRGCTLHGLALNIDMDLTPFNNINPCGYAGLQMTQLKDYVFNIDRNEIKQQLTDNFINQLPKY</sequence>
<dbReference type="GO" id="GO:0033819">
    <property type="term" value="F:lipoyl(octanoyl) transferase activity"/>
    <property type="evidence" value="ECO:0007669"/>
    <property type="project" value="UniProtKB-EC"/>
</dbReference>
<evidence type="ECO:0000256" key="9">
    <source>
        <dbReference type="PIRSR" id="PIRSR016262-2"/>
    </source>
</evidence>
<evidence type="ECO:0000313" key="12">
    <source>
        <dbReference type="EMBL" id="SCC22772.1"/>
    </source>
</evidence>
<evidence type="ECO:0000259" key="11">
    <source>
        <dbReference type="PROSITE" id="PS51733"/>
    </source>
</evidence>
<dbReference type="PANTHER" id="PTHR10993:SF7">
    <property type="entry name" value="LIPOYLTRANSFERASE 2, MITOCHONDRIAL-RELATED"/>
    <property type="match status" value="1"/>
</dbReference>
<reference evidence="13" key="1">
    <citation type="submission" date="2016-08" db="EMBL/GenBank/DDBJ databases">
        <authorList>
            <person name="Varghese N."/>
            <person name="Submissions Spin"/>
        </authorList>
    </citation>
    <scope>NUCLEOTIDE SEQUENCE [LARGE SCALE GENOMIC DNA]</scope>
    <source>
        <strain evidence="13">R-53248</strain>
    </source>
</reference>
<comment type="pathway">
    <text evidence="1 6 7">Protein modification; protein lipoylation via endogenous pathway; protein N(6)-(lipoyl)lysine from octanoyl-[acyl-carrier-protein]: step 1/2.</text>
</comment>
<evidence type="ECO:0000256" key="6">
    <source>
        <dbReference type="HAMAP-Rule" id="MF_00013"/>
    </source>
</evidence>
<dbReference type="SUPFAM" id="SSF55681">
    <property type="entry name" value="Class II aaRS and biotin synthetases"/>
    <property type="match status" value="1"/>
</dbReference>
<dbReference type="InterPro" id="IPR020605">
    <property type="entry name" value="Octanoyltransferase_CS"/>
</dbReference>
<dbReference type="GO" id="GO:0005737">
    <property type="term" value="C:cytoplasm"/>
    <property type="evidence" value="ECO:0007669"/>
    <property type="project" value="UniProtKB-SubCell"/>
</dbReference>
<dbReference type="PIRSF" id="PIRSF016262">
    <property type="entry name" value="LPLase"/>
    <property type="match status" value="1"/>
</dbReference>
<feature type="active site" description="Acyl-thioester intermediate" evidence="6 8">
    <location>
        <position position="178"/>
    </location>
</feature>
<dbReference type="InterPro" id="IPR004143">
    <property type="entry name" value="BPL_LPL_catalytic"/>
</dbReference>
<feature type="domain" description="BPL/LPL catalytic" evidence="11">
    <location>
        <begin position="41"/>
        <end position="215"/>
    </location>
</feature>
<dbReference type="InterPro" id="IPR045864">
    <property type="entry name" value="aa-tRNA-synth_II/BPL/LPL"/>
</dbReference>
<dbReference type="NCBIfam" id="TIGR00214">
    <property type="entry name" value="lipB"/>
    <property type="match status" value="1"/>
</dbReference>
<dbReference type="HAMAP" id="MF_00013">
    <property type="entry name" value="LipB"/>
    <property type="match status" value="1"/>
</dbReference>
<dbReference type="NCBIfam" id="NF010922">
    <property type="entry name" value="PRK14342.1"/>
    <property type="match status" value="1"/>
</dbReference>
<feature type="site" description="Lowers pKa of active site Cys" evidence="6 10">
    <location>
        <position position="144"/>
    </location>
</feature>
<keyword evidence="4 6" id="KW-0012">Acyltransferase</keyword>
<dbReference type="PROSITE" id="PS01313">
    <property type="entry name" value="LIPB"/>
    <property type="match status" value="1"/>
</dbReference>
<feature type="binding site" evidence="6 9">
    <location>
        <begin position="147"/>
        <end position="149"/>
    </location>
    <ligand>
        <name>substrate</name>
    </ligand>
</feature>
<evidence type="ECO:0000256" key="7">
    <source>
        <dbReference type="PIRNR" id="PIRNR016262"/>
    </source>
</evidence>
<comment type="subcellular location">
    <subcellularLocation>
        <location evidence="6">Cytoplasm</location>
    </subcellularLocation>
</comment>
<dbReference type="PANTHER" id="PTHR10993">
    <property type="entry name" value="OCTANOYLTRANSFERASE"/>
    <property type="match status" value="1"/>
</dbReference>
<dbReference type="Pfam" id="PF21948">
    <property type="entry name" value="LplA-B_cat"/>
    <property type="match status" value="1"/>
</dbReference>
<dbReference type="GO" id="GO:0009249">
    <property type="term" value="P:protein lipoylation"/>
    <property type="evidence" value="ECO:0007669"/>
    <property type="project" value="InterPro"/>
</dbReference>
<evidence type="ECO:0000256" key="3">
    <source>
        <dbReference type="ARBA" id="ARBA00022679"/>
    </source>
</evidence>
<proteinExistence type="inferred from homology"/>
<evidence type="ECO:0000256" key="4">
    <source>
        <dbReference type="ARBA" id="ARBA00023315"/>
    </source>
</evidence>
<protein>
    <recommendedName>
        <fullName evidence="6 7">Octanoyltransferase</fullName>
        <ecNumber evidence="6 7">2.3.1.181</ecNumber>
    </recommendedName>
    <alternativeName>
        <fullName evidence="6">Lipoate-protein ligase B</fullName>
    </alternativeName>
    <alternativeName>
        <fullName evidence="6">Lipoyl/octanoyl transferase</fullName>
    </alternativeName>
    <alternativeName>
        <fullName evidence="6">Octanoyl-[acyl-carrier-protein]-protein N-octanoyltransferase</fullName>
    </alternativeName>
</protein>
<evidence type="ECO:0000256" key="8">
    <source>
        <dbReference type="PIRSR" id="PIRSR016262-1"/>
    </source>
</evidence>
<accession>A0A1C4CUL9</accession>
<name>A0A1C4CUL9_9GAMM</name>
<dbReference type="InterPro" id="IPR000544">
    <property type="entry name" value="Octanoyltransferase"/>
</dbReference>
<organism evidence="12 13">
    <name type="scientific">Gilliamella bombicola</name>
    <dbReference type="NCBI Taxonomy" id="1798182"/>
    <lineage>
        <taxon>Bacteria</taxon>
        <taxon>Pseudomonadati</taxon>
        <taxon>Pseudomonadota</taxon>
        <taxon>Gammaproteobacteria</taxon>
        <taxon>Orbales</taxon>
        <taxon>Orbaceae</taxon>
        <taxon>Gilliamella</taxon>
    </lineage>
</organism>
<evidence type="ECO:0000256" key="1">
    <source>
        <dbReference type="ARBA" id="ARBA00004821"/>
    </source>
</evidence>
<dbReference type="CDD" id="cd16444">
    <property type="entry name" value="LipB"/>
    <property type="match status" value="1"/>
</dbReference>
<dbReference type="AlphaFoldDB" id="A0A1C4CUL9"/>
<comment type="miscellaneous">
    <text evidence="6">In the reaction, the free carboxyl group of octanoic acid is attached via an amide linkage to the epsilon-amino group of a specific lysine residue of lipoyl domains of lipoate-dependent enzymes.</text>
</comment>
<dbReference type="STRING" id="1798182.GA0061081_11119"/>
<keyword evidence="3 6" id="KW-0808">Transferase</keyword>
<evidence type="ECO:0000256" key="10">
    <source>
        <dbReference type="PIRSR" id="PIRSR016262-3"/>
    </source>
</evidence>
<keyword evidence="13" id="KW-1185">Reference proteome</keyword>
<dbReference type="Proteomes" id="UP000199670">
    <property type="component" value="Unassembled WGS sequence"/>
</dbReference>
<dbReference type="UniPathway" id="UPA00538">
    <property type="reaction ID" value="UER00592"/>
</dbReference>
<dbReference type="EMBL" id="FMAQ01000011">
    <property type="protein sequence ID" value="SCC22772.1"/>
    <property type="molecule type" value="Genomic_DNA"/>
</dbReference>
<comment type="catalytic activity">
    <reaction evidence="6 7">
        <text>octanoyl-[ACP] + L-lysyl-[protein] = N(6)-octanoyl-L-lysyl-[protein] + holo-[ACP] + H(+)</text>
        <dbReference type="Rhea" id="RHEA:17665"/>
        <dbReference type="Rhea" id="RHEA-COMP:9636"/>
        <dbReference type="Rhea" id="RHEA-COMP:9685"/>
        <dbReference type="Rhea" id="RHEA-COMP:9752"/>
        <dbReference type="Rhea" id="RHEA-COMP:9928"/>
        <dbReference type="ChEBI" id="CHEBI:15378"/>
        <dbReference type="ChEBI" id="CHEBI:29969"/>
        <dbReference type="ChEBI" id="CHEBI:64479"/>
        <dbReference type="ChEBI" id="CHEBI:78463"/>
        <dbReference type="ChEBI" id="CHEBI:78809"/>
        <dbReference type="EC" id="2.3.1.181"/>
    </reaction>
</comment>
<gene>
    <name evidence="6" type="primary">lipB</name>
    <name evidence="12" type="ORF">GA0061081_11119</name>
</gene>
<evidence type="ECO:0000256" key="5">
    <source>
        <dbReference type="ARBA" id="ARBA00024732"/>
    </source>
</evidence>
<feature type="binding site" evidence="6 9">
    <location>
        <begin position="160"/>
        <end position="162"/>
    </location>
    <ligand>
        <name>substrate</name>
    </ligand>
</feature>
<evidence type="ECO:0000256" key="2">
    <source>
        <dbReference type="ARBA" id="ARBA00022490"/>
    </source>
</evidence>
<comment type="similarity">
    <text evidence="6 7">Belongs to the LipB family.</text>
</comment>
<dbReference type="PROSITE" id="PS51733">
    <property type="entry name" value="BPL_LPL_CATALYTIC"/>
    <property type="match status" value="1"/>
</dbReference>
<feature type="binding site" evidence="6 9">
    <location>
        <begin position="80"/>
        <end position="87"/>
    </location>
    <ligand>
        <name>substrate</name>
    </ligand>
</feature>
<evidence type="ECO:0000313" key="13">
    <source>
        <dbReference type="Proteomes" id="UP000199670"/>
    </source>
</evidence>
<dbReference type="Gene3D" id="3.30.930.10">
    <property type="entry name" value="Bira Bifunctional Protein, Domain 2"/>
    <property type="match status" value="1"/>
</dbReference>
<comment type="function">
    <text evidence="5 6 7">Catalyzes the transfer of endogenously produced octanoic acid from octanoyl-acyl-carrier-protein onto the lipoyl domains of lipoate-dependent enzymes. Lipoyl-ACP can also act as a substrate although octanoyl-ACP is likely to be the physiological substrate.</text>
</comment>
<dbReference type="FunFam" id="3.30.930.10:FF:000020">
    <property type="entry name" value="Octanoyltransferase"/>
    <property type="match status" value="1"/>
</dbReference>